<dbReference type="GO" id="GO:0033825">
    <property type="term" value="F:oligosaccharide 4-alpha-D-glucosyltransferase activity"/>
    <property type="evidence" value="ECO:0007669"/>
    <property type="project" value="UniProtKB-EC"/>
</dbReference>
<accession>A0A2S2E097</accession>
<dbReference type="InterPro" id="IPR048395">
    <property type="entry name" value="Glyco_hydro_31_C"/>
</dbReference>
<dbReference type="InterPro" id="IPR013780">
    <property type="entry name" value="Glyco_hydro_b"/>
</dbReference>
<evidence type="ECO:0000256" key="1">
    <source>
        <dbReference type="ARBA" id="ARBA00007806"/>
    </source>
</evidence>
<dbReference type="Pfam" id="PF17137">
    <property type="entry name" value="DUF5110"/>
    <property type="match status" value="1"/>
</dbReference>
<dbReference type="InterPro" id="IPR017853">
    <property type="entry name" value="GH"/>
</dbReference>
<dbReference type="EC" id="2.4.1.161" evidence="8"/>
<dbReference type="CDD" id="cd14752">
    <property type="entry name" value="GH31_N"/>
    <property type="match status" value="1"/>
</dbReference>
<dbReference type="GO" id="GO:0005975">
    <property type="term" value="P:carbohydrate metabolic process"/>
    <property type="evidence" value="ECO:0007669"/>
    <property type="project" value="InterPro"/>
</dbReference>
<feature type="domain" description="Glycosyl hydrolase family 31 C-terminal" evidence="7">
    <location>
        <begin position="581"/>
        <end position="665"/>
    </location>
</feature>
<keyword evidence="8" id="KW-0328">Glycosyltransferase</keyword>
<dbReference type="EMBL" id="CP029347">
    <property type="protein sequence ID" value="AWL11071.1"/>
    <property type="molecule type" value="Genomic_DNA"/>
</dbReference>
<name>A0A2S2E097_9ALTE</name>
<dbReference type="SUPFAM" id="SSF51011">
    <property type="entry name" value="Glycosyl hydrolase domain"/>
    <property type="match status" value="1"/>
</dbReference>
<organism evidence="8 9">
    <name type="scientific">Saliniradius amylolyticus</name>
    <dbReference type="NCBI Taxonomy" id="2183582"/>
    <lineage>
        <taxon>Bacteria</taxon>
        <taxon>Pseudomonadati</taxon>
        <taxon>Pseudomonadota</taxon>
        <taxon>Gammaproteobacteria</taxon>
        <taxon>Alteromonadales</taxon>
        <taxon>Alteromonadaceae</taxon>
        <taxon>Saliniradius</taxon>
    </lineage>
</organism>
<dbReference type="PANTHER" id="PTHR43863">
    <property type="entry name" value="HYDROLASE, PUTATIVE (AFU_ORTHOLOGUE AFUA_1G03140)-RELATED"/>
    <property type="match status" value="1"/>
</dbReference>
<dbReference type="KEGG" id="salh:HMF8227_00575"/>
<dbReference type="InterPro" id="IPR011013">
    <property type="entry name" value="Gal_mutarotase_sf_dom"/>
</dbReference>
<feature type="domain" description="Glycoside hydrolase family 31 N-terminal" evidence="5">
    <location>
        <begin position="47"/>
        <end position="205"/>
    </location>
</feature>
<keyword evidence="2" id="KW-0378">Hydrolase</keyword>
<dbReference type="Pfam" id="PF21365">
    <property type="entry name" value="Glyco_hydro_31_3rd"/>
    <property type="match status" value="1"/>
</dbReference>
<feature type="signal peptide" evidence="3">
    <location>
        <begin position="1"/>
        <end position="25"/>
    </location>
</feature>
<evidence type="ECO:0000259" key="6">
    <source>
        <dbReference type="Pfam" id="PF17137"/>
    </source>
</evidence>
<dbReference type="InterPro" id="IPR000322">
    <property type="entry name" value="Glyco_hydro_31_TIM"/>
</dbReference>
<dbReference type="SUPFAM" id="SSF74650">
    <property type="entry name" value="Galactose mutarotase-like"/>
    <property type="match status" value="1"/>
</dbReference>
<reference evidence="8 9" key="1">
    <citation type="submission" date="2018-05" db="EMBL/GenBank/DDBJ databases">
        <title>Salinimonas sp. HMF8227 Genome sequencing and assembly.</title>
        <authorList>
            <person name="Kang H."/>
            <person name="Kang J."/>
            <person name="Cha I."/>
            <person name="Kim H."/>
            <person name="Joh K."/>
        </authorList>
    </citation>
    <scope>NUCLEOTIDE SEQUENCE [LARGE SCALE GENOMIC DNA]</scope>
    <source>
        <strain evidence="8 9">HMF8227</strain>
    </source>
</reference>
<dbReference type="InterPro" id="IPR025887">
    <property type="entry name" value="Glyco_hydro_31_N_dom"/>
</dbReference>
<evidence type="ECO:0000313" key="9">
    <source>
        <dbReference type="Proteomes" id="UP000245728"/>
    </source>
</evidence>
<sequence length="810" mass="91550">MVNIRASLRPVAALSALFLCGATLAADYQNHSATESALTIRSDEGLVRITAVGDSAFEVFYQPEGVKQLPSYAIDKDARPVALNLEVSEDALTLHNGDLTARVQKSPLRIRYFRHGEPLFEEEQGLFVHDTLRGFRFKIDDNEKLMGGGQRVLGMDRRGHRMPLYNRAHYGYTTESNQMYYGLSAVMSSDKYVLAFDNSATGHLDLGHTEKDILQFEAVGGRTSYLVMAGDSYPELIEHFTAVTGHQPMPPRWALGNYASRFGYHTEQEARSVVQKFREDEIPLDAIVLDLFWFGKDVKGMMGNLDWDRQAFPTPEEMIADLDNDGVKTILITEPFVLTTSNKWNEAVEAGALAESLAGEPKTFDFYFGNTGLIDVFDEGGQKWFWQTYDRLLDQGVGGWWGDLGEPEVHPHDTIHTLADGRTATADEVHNAYGHKWAELVFTKHRQARPNERPFVMMRSGFIGSQRFGMIPWTGDVSRSWGGLKPQVELSLQMGLLGLGYTHSDLGGFAGGEQFDSEMYTRWLQYGVFQPVYRPHAQELIPPEPVFHDQQTKDIVREFINLRYRLLPYNYTLSYLNSQTGLPLMRPLFFEDESNSSLIDNKSSYLWGDAFLVTPVTEAGAETVSVHLPEGVWFDYWTDKVYQGGQTVELPTSLETLPVLVRAGSFVPMADLVQSTQAYSSEHLTLHYYAHPEVSSAKGLMYDDDGETFDAVSSEQYELLHFSAEQDGAVLTLNLDRQAYDYQGMPESRQLTLVIHHQTQPPKEVKVGKDLLKVSGMPTLDKGQYHYDAKQQRLVIRLHWQQAQQQIEIH</sequence>
<dbReference type="Proteomes" id="UP000245728">
    <property type="component" value="Chromosome"/>
</dbReference>
<feature type="domain" description="DUF5110" evidence="6">
    <location>
        <begin position="684"/>
        <end position="757"/>
    </location>
</feature>
<evidence type="ECO:0000256" key="2">
    <source>
        <dbReference type="RuleBase" id="RU361185"/>
    </source>
</evidence>
<dbReference type="AlphaFoldDB" id="A0A2S2E097"/>
<dbReference type="InterPro" id="IPR033403">
    <property type="entry name" value="DUF5110"/>
</dbReference>
<dbReference type="Gene3D" id="3.20.20.80">
    <property type="entry name" value="Glycosidases"/>
    <property type="match status" value="1"/>
</dbReference>
<dbReference type="GO" id="GO:0004553">
    <property type="term" value="F:hydrolase activity, hydrolyzing O-glycosyl compounds"/>
    <property type="evidence" value="ECO:0007669"/>
    <property type="project" value="InterPro"/>
</dbReference>
<feature type="domain" description="Glycoside hydrolase family 31 TIM barrel" evidence="4">
    <location>
        <begin position="248"/>
        <end position="573"/>
    </location>
</feature>
<proteinExistence type="inferred from homology"/>
<dbReference type="PANTHER" id="PTHR43863:SF2">
    <property type="entry name" value="MALTASE-GLUCOAMYLASE"/>
    <property type="match status" value="1"/>
</dbReference>
<keyword evidence="8" id="KW-0808">Transferase</keyword>
<dbReference type="InterPro" id="IPR051816">
    <property type="entry name" value="Glycosyl_Hydrolase_31"/>
</dbReference>
<comment type="similarity">
    <text evidence="1 2">Belongs to the glycosyl hydrolase 31 family.</text>
</comment>
<keyword evidence="9" id="KW-1185">Reference proteome</keyword>
<evidence type="ECO:0000259" key="7">
    <source>
        <dbReference type="Pfam" id="PF21365"/>
    </source>
</evidence>
<dbReference type="Gene3D" id="2.60.40.1760">
    <property type="entry name" value="glycosyl hydrolase (family 31)"/>
    <property type="match status" value="1"/>
</dbReference>
<dbReference type="Pfam" id="PF01055">
    <property type="entry name" value="Glyco_hydro_31_2nd"/>
    <property type="match status" value="1"/>
</dbReference>
<evidence type="ECO:0000256" key="3">
    <source>
        <dbReference type="SAM" id="SignalP"/>
    </source>
</evidence>
<evidence type="ECO:0000259" key="4">
    <source>
        <dbReference type="Pfam" id="PF01055"/>
    </source>
</evidence>
<dbReference type="RefSeq" id="WP_109338742.1">
    <property type="nucleotide sequence ID" value="NZ_CP029347.1"/>
</dbReference>
<dbReference type="Gene3D" id="2.60.40.1180">
    <property type="entry name" value="Golgi alpha-mannosidase II"/>
    <property type="match status" value="2"/>
</dbReference>
<evidence type="ECO:0000259" key="5">
    <source>
        <dbReference type="Pfam" id="PF13802"/>
    </source>
</evidence>
<dbReference type="OrthoDB" id="176168at2"/>
<feature type="chain" id="PRO_5015459523" evidence="3">
    <location>
        <begin position="26"/>
        <end position="810"/>
    </location>
</feature>
<dbReference type="GO" id="GO:0030246">
    <property type="term" value="F:carbohydrate binding"/>
    <property type="evidence" value="ECO:0007669"/>
    <property type="project" value="InterPro"/>
</dbReference>
<gene>
    <name evidence="8" type="ORF">HMF8227_00575</name>
</gene>
<evidence type="ECO:0000313" key="8">
    <source>
        <dbReference type="EMBL" id="AWL11071.1"/>
    </source>
</evidence>
<keyword evidence="2" id="KW-0326">Glycosidase</keyword>
<protein>
    <submittedName>
        <fullName evidence="8">Oligosaccharide 4-alpha-D-glucosyltransferase</fullName>
        <ecNumber evidence="8">2.4.1.161</ecNumber>
    </submittedName>
</protein>
<keyword evidence="3" id="KW-0732">Signal</keyword>
<dbReference type="Pfam" id="PF13802">
    <property type="entry name" value="Gal_mutarotas_2"/>
    <property type="match status" value="1"/>
</dbReference>
<dbReference type="SUPFAM" id="SSF51445">
    <property type="entry name" value="(Trans)glycosidases"/>
    <property type="match status" value="1"/>
</dbReference>
<dbReference type="CDD" id="cd06598">
    <property type="entry name" value="GH31_transferase_CtsZ"/>
    <property type="match status" value="1"/>
</dbReference>